<feature type="compositionally biased region" description="Low complexity" evidence="8">
    <location>
        <begin position="208"/>
        <end position="221"/>
    </location>
</feature>
<protein>
    <recommendedName>
        <fullName evidence="3">Transcription factor BYE1</fullName>
    </recommendedName>
</protein>
<organism evidence="11 12">
    <name type="scientific">Tothia fuscella</name>
    <dbReference type="NCBI Taxonomy" id="1048955"/>
    <lineage>
        <taxon>Eukaryota</taxon>
        <taxon>Fungi</taxon>
        <taxon>Dikarya</taxon>
        <taxon>Ascomycota</taxon>
        <taxon>Pezizomycotina</taxon>
        <taxon>Dothideomycetes</taxon>
        <taxon>Pleosporomycetidae</taxon>
        <taxon>Venturiales</taxon>
        <taxon>Cylindrosympodiaceae</taxon>
        <taxon>Tothia</taxon>
    </lineage>
</organism>
<evidence type="ECO:0000256" key="4">
    <source>
        <dbReference type="ARBA" id="ARBA00022723"/>
    </source>
</evidence>
<dbReference type="InterPro" id="IPR055499">
    <property type="entry name" value="DUF7071"/>
</dbReference>
<evidence type="ECO:0000256" key="6">
    <source>
        <dbReference type="ARBA" id="ARBA00022833"/>
    </source>
</evidence>
<dbReference type="OrthoDB" id="79252at2759"/>
<dbReference type="Pfam" id="PF23257">
    <property type="entry name" value="DUF7071"/>
    <property type="match status" value="1"/>
</dbReference>
<feature type="compositionally biased region" description="Polar residues" evidence="8">
    <location>
        <begin position="191"/>
        <end position="207"/>
    </location>
</feature>
<dbReference type="InterPro" id="IPR013083">
    <property type="entry name" value="Znf_RING/FYVE/PHD"/>
</dbReference>
<dbReference type="PANTHER" id="PTHR11477">
    <property type="entry name" value="TRANSCRIPTION FACTOR S-II ZINC FINGER DOMAIN-CONTAINING PROTEIN"/>
    <property type="match status" value="1"/>
</dbReference>
<dbReference type="InterPro" id="IPR001965">
    <property type="entry name" value="Znf_PHD"/>
</dbReference>
<comment type="function">
    <text evidence="1">Negative regulator of transcription elongation.</text>
</comment>
<dbReference type="Gene3D" id="1.10.472.30">
    <property type="entry name" value="Transcription elongation factor S-II, central domain"/>
    <property type="match status" value="1"/>
</dbReference>
<evidence type="ECO:0000256" key="8">
    <source>
        <dbReference type="SAM" id="MobiDB-lite"/>
    </source>
</evidence>
<evidence type="ECO:0000313" key="11">
    <source>
        <dbReference type="EMBL" id="KAF2434132.1"/>
    </source>
</evidence>
<dbReference type="Proteomes" id="UP000800235">
    <property type="component" value="Unassembled WGS sequence"/>
</dbReference>
<feature type="region of interest" description="Disordered" evidence="8">
    <location>
        <begin position="1"/>
        <end position="63"/>
    </location>
</feature>
<dbReference type="GO" id="GO:0031564">
    <property type="term" value="P:transcription antitermination"/>
    <property type="evidence" value="ECO:0007669"/>
    <property type="project" value="TreeGrafter"/>
</dbReference>
<keyword evidence="12" id="KW-1185">Reference proteome</keyword>
<dbReference type="Gene3D" id="3.30.40.10">
    <property type="entry name" value="Zinc/RING finger domain, C3HC4 (zinc finger)"/>
    <property type="match status" value="1"/>
</dbReference>
<feature type="compositionally biased region" description="Basic and acidic residues" evidence="8">
    <location>
        <begin position="130"/>
        <end position="153"/>
    </location>
</feature>
<feature type="region of interest" description="Disordered" evidence="8">
    <location>
        <begin position="689"/>
        <end position="715"/>
    </location>
</feature>
<evidence type="ECO:0000256" key="3">
    <source>
        <dbReference type="ARBA" id="ARBA00021616"/>
    </source>
</evidence>
<dbReference type="Pfam" id="PF07500">
    <property type="entry name" value="TFIIS_M"/>
    <property type="match status" value="1"/>
</dbReference>
<feature type="domain" description="TFIIS central" evidence="10">
    <location>
        <begin position="274"/>
        <end position="392"/>
    </location>
</feature>
<sequence>MSEEIRRSGRATKGQHTKNSDDDAPPAPAPAKTMTLKQAAKNKSKSGKREPTPEQVEDAEDEATIRCVCGINDDDYEGTMVCCETCEAWQHNLCMGISEDEEDLPDKYWCEQCKPENHVELLAAMKRGEKPWDERKKRKAEEERLKKQEEERLKRQKKGKRKSRPSAVEDTKSTPAPSEPPTNKRKFEEVSQGQSAQPTASKSPTNLSSKKQPSSSTSSPTVLVPATSQRRKPSAVTNEAKRRKSGVEESKSATPPVGNIADLAIPRQITAKALAKEIKSLVEQASKNGIYRIPDGETASTSSQRHALLIEHALVVAHKENTQGYTTQARAISFNIKKNAQLLLRVLSGSLSALELAEMSTDDMASEELQRERAQIKEEADKQAILISEQTGPRIRKTHKGDEIVEEEAAAESNYQPAPVRRRETIDEDAAATPPERESSPHMVELPDDVGKPPLSVDTAASNARRQSNIDMKEVWKHAHSPTGAPPLSASRRSTGADFDDASRENAIQDADVDRLLKDEDMDDAPSSPAADGSWRGRIDMAGVATFRGSARWVAGGDIAIKSMAFNRILPRTLAISGRIQVQRADEYMSGMRYSHTSDVCALAITPHHTQADTDGFAAIFEYFHTKGRWAVIPPEGGDTPVRDLYLVPLQAGQSAGFPSFLSMLQDREMEEPCRENMLLLTLVIKTRSPPPSATTTPSIPQQNQMNPAYSPTVSQTTTTGINGNGVSNGNGVTPLSAVVGAPPPPANATPLAVKHLGPFINTTVVKQILEAVPDMNETQLINLRDVLDKEPSTREDIGKLGEHLNRRNGGVVA</sequence>
<dbReference type="GO" id="GO:0001139">
    <property type="term" value="F:RNA polymerase II complex recruiting activity"/>
    <property type="evidence" value="ECO:0007669"/>
    <property type="project" value="TreeGrafter"/>
</dbReference>
<dbReference type="GO" id="GO:0005634">
    <property type="term" value="C:nucleus"/>
    <property type="evidence" value="ECO:0007669"/>
    <property type="project" value="TreeGrafter"/>
</dbReference>
<gene>
    <name evidence="11" type="ORF">EJ08DRAFT_657376</name>
</gene>
<evidence type="ECO:0000259" key="9">
    <source>
        <dbReference type="PROSITE" id="PS50016"/>
    </source>
</evidence>
<feature type="region of interest" description="Disordered" evidence="8">
    <location>
        <begin position="130"/>
        <end position="259"/>
    </location>
</feature>
<evidence type="ECO:0000256" key="1">
    <source>
        <dbReference type="ARBA" id="ARBA00002311"/>
    </source>
</evidence>
<evidence type="ECO:0000259" key="10">
    <source>
        <dbReference type="PROSITE" id="PS51321"/>
    </source>
</evidence>
<dbReference type="Pfam" id="PF20826">
    <property type="entry name" value="PHD_5"/>
    <property type="match status" value="1"/>
</dbReference>
<feature type="compositionally biased region" description="Basic residues" evidence="8">
    <location>
        <begin position="154"/>
        <end position="164"/>
    </location>
</feature>
<evidence type="ECO:0000256" key="2">
    <source>
        <dbReference type="ARBA" id="ARBA00011050"/>
    </source>
</evidence>
<feature type="region of interest" description="Disordered" evidence="8">
    <location>
        <begin position="387"/>
        <end position="535"/>
    </location>
</feature>
<dbReference type="CDD" id="cd21538">
    <property type="entry name" value="SPOC_TFIIS"/>
    <property type="match status" value="1"/>
</dbReference>
<proteinExistence type="inferred from homology"/>
<dbReference type="EMBL" id="MU007017">
    <property type="protein sequence ID" value="KAF2434132.1"/>
    <property type="molecule type" value="Genomic_DNA"/>
</dbReference>
<comment type="similarity">
    <text evidence="2">Belongs to the BYE1 family.</text>
</comment>
<reference evidence="11" key="1">
    <citation type="journal article" date="2020" name="Stud. Mycol.">
        <title>101 Dothideomycetes genomes: a test case for predicting lifestyles and emergence of pathogens.</title>
        <authorList>
            <person name="Haridas S."/>
            <person name="Albert R."/>
            <person name="Binder M."/>
            <person name="Bloem J."/>
            <person name="Labutti K."/>
            <person name="Salamov A."/>
            <person name="Andreopoulos B."/>
            <person name="Baker S."/>
            <person name="Barry K."/>
            <person name="Bills G."/>
            <person name="Bluhm B."/>
            <person name="Cannon C."/>
            <person name="Castanera R."/>
            <person name="Culley D."/>
            <person name="Daum C."/>
            <person name="Ezra D."/>
            <person name="Gonzalez J."/>
            <person name="Henrissat B."/>
            <person name="Kuo A."/>
            <person name="Liang C."/>
            <person name="Lipzen A."/>
            <person name="Lutzoni F."/>
            <person name="Magnuson J."/>
            <person name="Mondo S."/>
            <person name="Nolan M."/>
            <person name="Ohm R."/>
            <person name="Pangilinan J."/>
            <person name="Park H.-J."/>
            <person name="Ramirez L."/>
            <person name="Alfaro M."/>
            <person name="Sun H."/>
            <person name="Tritt A."/>
            <person name="Yoshinaga Y."/>
            <person name="Zwiers L.-H."/>
            <person name="Turgeon B."/>
            <person name="Goodwin S."/>
            <person name="Spatafora J."/>
            <person name="Crous P."/>
            <person name="Grigoriev I."/>
        </authorList>
    </citation>
    <scope>NUCLEOTIDE SEQUENCE</scope>
    <source>
        <strain evidence="11">CBS 130266</strain>
    </source>
</reference>
<comment type="caution">
    <text evidence="11">The sequence shown here is derived from an EMBL/GenBank/DDBJ whole genome shotgun (WGS) entry which is preliminary data.</text>
</comment>
<dbReference type="SUPFAM" id="SSF46942">
    <property type="entry name" value="Elongation factor TFIIS domain 2"/>
    <property type="match status" value="1"/>
</dbReference>
<feature type="compositionally biased region" description="Polar residues" evidence="8">
    <location>
        <begin position="702"/>
        <end position="715"/>
    </location>
</feature>
<feature type="compositionally biased region" description="Polar residues" evidence="8">
    <location>
        <begin position="459"/>
        <end position="470"/>
    </location>
</feature>
<dbReference type="InterPro" id="IPR011011">
    <property type="entry name" value="Znf_FYVE_PHD"/>
</dbReference>
<evidence type="ECO:0000313" key="12">
    <source>
        <dbReference type="Proteomes" id="UP000800235"/>
    </source>
</evidence>
<dbReference type="GO" id="GO:0000977">
    <property type="term" value="F:RNA polymerase II transcription regulatory region sequence-specific DNA binding"/>
    <property type="evidence" value="ECO:0007669"/>
    <property type="project" value="TreeGrafter"/>
</dbReference>
<dbReference type="InterPro" id="IPR003618">
    <property type="entry name" value="TFIIS_cen_dom"/>
</dbReference>
<name>A0A9P4NYT7_9PEZI</name>
<feature type="domain" description="PHD-type" evidence="9">
    <location>
        <begin position="64"/>
        <end position="116"/>
    </location>
</feature>
<dbReference type="Pfam" id="PF07744">
    <property type="entry name" value="SPOC"/>
    <property type="match status" value="1"/>
</dbReference>
<dbReference type="GO" id="GO:0008270">
    <property type="term" value="F:zinc ion binding"/>
    <property type="evidence" value="ECO:0007669"/>
    <property type="project" value="UniProtKB-KW"/>
</dbReference>
<dbReference type="InterPro" id="IPR019787">
    <property type="entry name" value="Znf_PHD-finger"/>
</dbReference>
<dbReference type="PROSITE" id="PS51321">
    <property type="entry name" value="TFIIS_CENTRAL"/>
    <property type="match status" value="1"/>
</dbReference>
<dbReference type="GO" id="GO:0031440">
    <property type="term" value="P:regulation of mRNA 3'-end processing"/>
    <property type="evidence" value="ECO:0007669"/>
    <property type="project" value="TreeGrafter"/>
</dbReference>
<keyword evidence="4" id="KW-0479">Metal-binding</keyword>
<dbReference type="PANTHER" id="PTHR11477:SF11">
    <property type="entry name" value="TRANSCRIPTION FACTOR BYE1"/>
    <property type="match status" value="1"/>
</dbReference>
<dbReference type="InterPro" id="IPR019786">
    <property type="entry name" value="Zinc_finger_PHD-type_CS"/>
</dbReference>
<dbReference type="SMART" id="SM00510">
    <property type="entry name" value="TFS2M"/>
    <property type="match status" value="1"/>
</dbReference>
<dbReference type="InterPro" id="IPR036575">
    <property type="entry name" value="TFIIS_cen_dom_sf"/>
</dbReference>
<accession>A0A9P4NYT7</accession>
<evidence type="ECO:0000256" key="7">
    <source>
        <dbReference type="PROSITE-ProRule" id="PRU00146"/>
    </source>
</evidence>
<dbReference type="SUPFAM" id="SSF57903">
    <property type="entry name" value="FYVE/PHD zinc finger"/>
    <property type="match status" value="1"/>
</dbReference>
<dbReference type="InterPro" id="IPR012921">
    <property type="entry name" value="SPOC_C"/>
</dbReference>
<dbReference type="CDD" id="cd15550">
    <property type="entry name" value="PHD_MLL5"/>
    <property type="match status" value="1"/>
</dbReference>
<keyword evidence="5 7" id="KW-0863">Zinc-finger</keyword>
<dbReference type="AlphaFoldDB" id="A0A9P4NYT7"/>
<dbReference type="GO" id="GO:0006362">
    <property type="term" value="P:transcription elongation by RNA polymerase I"/>
    <property type="evidence" value="ECO:0007669"/>
    <property type="project" value="TreeGrafter"/>
</dbReference>
<dbReference type="PROSITE" id="PS01359">
    <property type="entry name" value="ZF_PHD_1"/>
    <property type="match status" value="1"/>
</dbReference>
<dbReference type="PROSITE" id="PS50016">
    <property type="entry name" value="ZF_PHD_2"/>
    <property type="match status" value="1"/>
</dbReference>
<dbReference type="SMART" id="SM00249">
    <property type="entry name" value="PHD"/>
    <property type="match status" value="1"/>
</dbReference>
<dbReference type="GO" id="GO:0006368">
    <property type="term" value="P:transcription elongation by RNA polymerase II"/>
    <property type="evidence" value="ECO:0007669"/>
    <property type="project" value="TreeGrafter"/>
</dbReference>
<evidence type="ECO:0000256" key="5">
    <source>
        <dbReference type="ARBA" id="ARBA00022771"/>
    </source>
</evidence>
<keyword evidence="6" id="KW-0862">Zinc</keyword>